<dbReference type="Proteomes" id="UP001597387">
    <property type="component" value="Unassembled WGS sequence"/>
</dbReference>
<evidence type="ECO:0000256" key="2">
    <source>
        <dbReference type="ARBA" id="ARBA00023125"/>
    </source>
</evidence>
<dbReference type="InterPro" id="IPR018060">
    <property type="entry name" value="HTH_AraC"/>
</dbReference>
<evidence type="ECO:0000313" key="5">
    <source>
        <dbReference type="EMBL" id="MFD2163031.1"/>
    </source>
</evidence>
<dbReference type="PANTHER" id="PTHR46796">
    <property type="entry name" value="HTH-TYPE TRANSCRIPTIONAL ACTIVATOR RHAS-RELATED"/>
    <property type="match status" value="1"/>
</dbReference>
<keyword evidence="2" id="KW-0238">DNA-binding</keyword>
<evidence type="ECO:0000256" key="1">
    <source>
        <dbReference type="ARBA" id="ARBA00023015"/>
    </source>
</evidence>
<evidence type="ECO:0000313" key="6">
    <source>
        <dbReference type="Proteomes" id="UP001597387"/>
    </source>
</evidence>
<protein>
    <submittedName>
        <fullName evidence="5">Helix-turn-helix domain-containing protein</fullName>
    </submittedName>
</protein>
<proteinExistence type="predicted"/>
<keyword evidence="3" id="KW-0804">Transcription</keyword>
<dbReference type="Gene3D" id="1.10.10.60">
    <property type="entry name" value="Homeodomain-like"/>
    <property type="match status" value="1"/>
</dbReference>
<accession>A0ABW4ZMG5</accession>
<evidence type="ECO:0000259" key="4">
    <source>
        <dbReference type="PROSITE" id="PS01124"/>
    </source>
</evidence>
<keyword evidence="6" id="KW-1185">Reference proteome</keyword>
<dbReference type="RefSeq" id="WP_255902441.1">
    <property type="nucleotide sequence ID" value="NZ_JAFMZO010000003.1"/>
</dbReference>
<dbReference type="SMART" id="SM00342">
    <property type="entry name" value="HTH_ARAC"/>
    <property type="match status" value="1"/>
</dbReference>
<dbReference type="Pfam" id="PF12833">
    <property type="entry name" value="HTH_18"/>
    <property type="match status" value="1"/>
</dbReference>
<dbReference type="SUPFAM" id="SSF46689">
    <property type="entry name" value="Homeodomain-like"/>
    <property type="match status" value="1"/>
</dbReference>
<dbReference type="InterPro" id="IPR050204">
    <property type="entry name" value="AraC_XylS_family_regulators"/>
</dbReference>
<evidence type="ECO:0000256" key="3">
    <source>
        <dbReference type="ARBA" id="ARBA00023163"/>
    </source>
</evidence>
<feature type="domain" description="HTH araC/xylS-type" evidence="4">
    <location>
        <begin position="158"/>
        <end position="259"/>
    </location>
</feature>
<gene>
    <name evidence="5" type="ORF">ACFSJU_11560</name>
</gene>
<comment type="caution">
    <text evidence="5">The sequence shown here is derived from an EMBL/GenBank/DDBJ whole genome shotgun (WGS) entry which is preliminary data.</text>
</comment>
<dbReference type="PANTHER" id="PTHR46796:SF13">
    <property type="entry name" value="HTH-TYPE TRANSCRIPTIONAL ACTIVATOR RHAS"/>
    <property type="match status" value="1"/>
</dbReference>
<keyword evidence="1" id="KW-0805">Transcription regulation</keyword>
<reference evidence="6" key="1">
    <citation type="journal article" date="2019" name="Int. J. Syst. Evol. Microbiol.">
        <title>The Global Catalogue of Microorganisms (GCM) 10K type strain sequencing project: providing services to taxonomists for standard genome sequencing and annotation.</title>
        <authorList>
            <consortium name="The Broad Institute Genomics Platform"/>
            <consortium name="The Broad Institute Genome Sequencing Center for Infectious Disease"/>
            <person name="Wu L."/>
            <person name="Ma J."/>
        </authorList>
    </citation>
    <scope>NUCLEOTIDE SEQUENCE [LARGE SCALE GENOMIC DNA]</scope>
    <source>
        <strain evidence="6">KCTC 42217</strain>
    </source>
</reference>
<dbReference type="InterPro" id="IPR046532">
    <property type="entry name" value="DUF6597"/>
</dbReference>
<dbReference type="PROSITE" id="PS01124">
    <property type="entry name" value="HTH_ARAC_FAMILY_2"/>
    <property type="match status" value="1"/>
</dbReference>
<sequence>MAFENHLATHDIYQPHPALRSYIRYYWSLGLNLPTNSMLSLQLMADRFPRLIIQCLDGKNALHGYHNQGIFPASLKGVTSKPALLQMEPKYSHIAVSFFPHAVKAFFGVDAQETTDAVLDMNHFCPNEGIEQLISATSHQMRIKILDAFFLKRLDFIKKLDKRVIDFLQLSSVTSYAKLLAKYKISERQFERIFLQTVGFTPSFYKRVLRFERTLYTIQQGQFESLTDLAYELGYSDQSHFNREFKKFTTLTPKKLLSKTNLLEDSGSILSE</sequence>
<dbReference type="Pfam" id="PF20240">
    <property type="entry name" value="DUF6597"/>
    <property type="match status" value="1"/>
</dbReference>
<dbReference type="EMBL" id="JBHUHZ010000001">
    <property type="protein sequence ID" value="MFD2163031.1"/>
    <property type="molecule type" value="Genomic_DNA"/>
</dbReference>
<name>A0ABW4ZMG5_9SPHI</name>
<organism evidence="5 6">
    <name type="scientific">Paradesertivirga mongoliensis</name>
    <dbReference type="NCBI Taxonomy" id="2100740"/>
    <lineage>
        <taxon>Bacteria</taxon>
        <taxon>Pseudomonadati</taxon>
        <taxon>Bacteroidota</taxon>
        <taxon>Sphingobacteriia</taxon>
        <taxon>Sphingobacteriales</taxon>
        <taxon>Sphingobacteriaceae</taxon>
        <taxon>Paradesertivirga</taxon>
    </lineage>
</organism>
<dbReference type="InterPro" id="IPR009057">
    <property type="entry name" value="Homeodomain-like_sf"/>
</dbReference>